<dbReference type="GO" id="GO:0005262">
    <property type="term" value="F:calcium channel activity"/>
    <property type="evidence" value="ECO:0007669"/>
    <property type="project" value="InterPro"/>
</dbReference>
<keyword evidence="2" id="KW-0812">Transmembrane</keyword>
<keyword evidence="2" id="KW-0472">Membrane</keyword>
<evidence type="ECO:0000256" key="1">
    <source>
        <dbReference type="SAM" id="MobiDB-lite"/>
    </source>
</evidence>
<evidence type="ECO:0000256" key="2">
    <source>
        <dbReference type="SAM" id="Phobius"/>
    </source>
</evidence>
<dbReference type="AlphaFoldDB" id="A0AAE8MUA1"/>
<comment type="caution">
    <text evidence="4">The sequence shown here is derived from an EMBL/GenBank/DDBJ whole genome shotgun (WGS) entry which is preliminary data.</text>
</comment>
<keyword evidence="5" id="KW-1185">Reference proteome</keyword>
<protein>
    <submittedName>
        <fullName evidence="4">Related to Ca2+ channel</fullName>
    </submittedName>
</protein>
<keyword evidence="3" id="KW-0732">Signal</keyword>
<accession>A0AAE8MUA1</accession>
<keyword evidence="2" id="KW-1133">Transmembrane helix</keyword>
<feature type="chain" id="PRO_5042224854" evidence="3">
    <location>
        <begin position="31"/>
        <end position="636"/>
    </location>
</feature>
<feature type="signal peptide" evidence="3">
    <location>
        <begin position="1"/>
        <end position="30"/>
    </location>
</feature>
<dbReference type="EMBL" id="ONZQ02000004">
    <property type="protein sequence ID" value="SPO00699.1"/>
    <property type="molecule type" value="Genomic_DNA"/>
</dbReference>
<feature type="transmembrane region" description="Helical" evidence="2">
    <location>
        <begin position="610"/>
        <end position="633"/>
    </location>
</feature>
<dbReference type="Pfam" id="PF12929">
    <property type="entry name" value="Mid1"/>
    <property type="match status" value="1"/>
</dbReference>
<proteinExistence type="predicted"/>
<reference evidence="4" key="1">
    <citation type="submission" date="2018-03" db="EMBL/GenBank/DDBJ databases">
        <authorList>
            <person name="Guldener U."/>
        </authorList>
    </citation>
    <scope>NUCLEOTIDE SEQUENCE</scope>
</reference>
<evidence type="ECO:0000256" key="3">
    <source>
        <dbReference type="SAM" id="SignalP"/>
    </source>
</evidence>
<feature type="region of interest" description="Disordered" evidence="1">
    <location>
        <begin position="117"/>
        <end position="155"/>
    </location>
</feature>
<dbReference type="PANTHER" id="PTHR39142">
    <property type="entry name" value="MID1P"/>
    <property type="match status" value="1"/>
</dbReference>
<name>A0AAE8MUA1_9PEZI</name>
<organism evidence="4 5">
    <name type="scientific">Cephalotrichum gorgonifer</name>
    <dbReference type="NCBI Taxonomy" id="2041049"/>
    <lineage>
        <taxon>Eukaryota</taxon>
        <taxon>Fungi</taxon>
        <taxon>Dikarya</taxon>
        <taxon>Ascomycota</taxon>
        <taxon>Pezizomycotina</taxon>
        <taxon>Sordariomycetes</taxon>
        <taxon>Hypocreomycetidae</taxon>
        <taxon>Microascales</taxon>
        <taxon>Microascaceae</taxon>
        <taxon>Cephalotrichum</taxon>
    </lineage>
</organism>
<dbReference type="Proteomes" id="UP001187682">
    <property type="component" value="Unassembled WGS sequence"/>
</dbReference>
<dbReference type="InterPro" id="IPR024338">
    <property type="entry name" value="MID1/Yam8"/>
</dbReference>
<evidence type="ECO:0000313" key="5">
    <source>
        <dbReference type="Proteomes" id="UP001187682"/>
    </source>
</evidence>
<gene>
    <name evidence="4" type="ORF">DNG_03447</name>
</gene>
<sequence>MTAPSRSRRLASLAASITLLYLAAFSPTTALDTDAGNAPNPLLDDLILKLRDGARRDGLDVSYESEFTVFGGGGLKGRASEDIHVLGNNRPERFTAVRGSTSYFGFSLDGITARDESGITGGGASRQDGIHSALEGDGTSKPEANTSGEGLIRRQETSTTVFVSANICRYPERKSGTPSASDPPQLWLLFSSDASDEHPDSTKPTAQTDMFYEGAAMKSIGASTSSVYFSIEAPNLSDDFEGDWTFEVAVSTSGWYHSFEDDETQNMLWTAGLDNASALLMTKNLTEDTRDAQAIMDSGPPFTLFVDSVDSPRLKGVRHSYCGLETYAQIASMKDKKPSDQVLMSMTTRGAGRLPKQQFWLAGLNSTTAYTGILVRTGQTSLEKRQNDGSSNGGVRVLPETQFQTTTGDNCRVITDLDFCTEVEYAVPANDNKFNTTSLAKKYDDYARTMYSNFEKAIQQIPCEAPVTSKYSLARSCDDCKIAYKNWLCTVAIPRCEDFSSNNPYALIRNAEQAFPNGTSLDESVINGIGRDKPALLHSRNAWIDEEIAPGPYKEILPCDDVCYHLVQSCPAAMGFGCPLPNGDDEMFWGSYAQRKDGEQSCSMPPSSSFVGGAATLTAGGGAVFAVLVAFWASIL</sequence>
<dbReference type="PANTHER" id="PTHR39142:SF1">
    <property type="entry name" value="AEL197CP"/>
    <property type="match status" value="1"/>
</dbReference>
<dbReference type="GO" id="GO:0098703">
    <property type="term" value="P:calcium ion import across plasma membrane"/>
    <property type="evidence" value="ECO:0007669"/>
    <property type="project" value="InterPro"/>
</dbReference>
<evidence type="ECO:0000313" key="4">
    <source>
        <dbReference type="EMBL" id="SPO00699.1"/>
    </source>
</evidence>